<evidence type="ECO:0000313" key="2">
    <source>
        <dbReference type="EMBL" id="CAG9833618.1"/>
    </source>
</evidence>
<feature type="chain" id="PRO_5040235208" evidence="1">
    <location>
        <begin position="26"/>
        <end position="115"/>
    </location>
</feature>
<gene>
    <name evidence="2" type="ORF">DIABBA_LOCUS7006</name>
</gene>
<accession>A0A9N9XC72</accession>
<name>A0A9N9XC72_DIABA</name>
<dbReference type="AlphaFoldDB" id="A0A9N9XC72"/>
<organism evidence="2 3">
    <name type="scientific">Diabrotica balteata</name>
    <name type="common">Banded cucumber beetle</name>
    <dbReference type="NCBI Taxonomy" id="107213"/>
    <lineage>
        <taxon>Eukaryota</taxon>
        <taxon>Metazoa</taxon>
        <taxon>Ecdysozoa</taxon>
        <taxon>Arthropoda</taxon>
        <taxon>Hexapoda</taxon>
        <taxon>Insecta</taxon>
        <taxon>Pterygota</taxon>
        <taxon>Neoptera</taxon>
        <taxon>Endopterygota</taxon>
        <taxon>Coleoptera</taxon>
        <taxon>Polyphaga</taxon>
        <taxon>Cucujiformia</taxon>
        <taxon>Chrysomeloidea</taxon>
        <taxon>Chrysomelidae</taxon>
        <taxon>Galerucinae</taxon>
        <taxon>Diabroticina</taxon>
        <taxon>Diabroticites</taxon>
        <taxon>Diabrotica</taxon>
    </lineage>
</organism>
<protein>
    <submittedName>
        <fullName evidence="2">Uncharacterized protein</fullName>
    </submittedName>
</protein>
<dbReference type="EMBL" id="OU898279">
    <property type="protein sequence ID" value="CAG9833618.1"/>
    <property type="molecule type" value="Genomic_DNA"/>
</dbReference>
<feature type="signal peptide" evidence="1">
    <location>
        <begin position="1"/>
        <end position="25"/>
    </location>
</feature>
<dbReference type="OrthoDB" id="6789018at2759"/>
<keyword evidence="3" id="KW-1185">Reference proteome</keyword>
<dbReference type="Proteomes" id="UP001153709">
    <property type="component" value="Chromosome 4"/>
</dbReference>
<proteinExistence type="predicted"/>
<reference evidence="2" key="1">
    <citation type="submission" date="2022-01" db="EMBL/GenBank/DDBJ databases">
        <authorList>
            <person name="King R."/>
        </authorList>
    </citation>
    <scope>NUCLEOTIDE SEQUENCE</scope>
</reference>
<sequence>MYLNNFKILLLVGIVMLIAVSPSSTTDYSMCPETSHQRSLIYHNTLTGEFIYVRIPGSGFFNASINCLQIIDMNESFSTSVIEEGGYGKGYVGLRIDPVQPEEQVQYDVQIYVDQ</sequence>
<keyword evidence="1" id="KW-0732">Signal</keyword>
<evidence type="ECO:0000313" key="3">
    <source>
        <dbReference type="Proteomes" id="UP001153709"/>
    </source>
</evidence>
<evidence type="ECO:0000256" key="1">
    <source>
        <dbReference type="SAM" id="SignalP"/>
    </source>
</evidence>